<proteinExistence type="predicted"/>
<gene>
    <name evidence="2" type="ORF">AVDCRST_MAG05-1889</name>
</gene>
<sequence>ERYTRGAPGQVPGTRPVPRVRASRPRPPDVGARPRRSLAAPPRRPEGLDDRRAARGRRGGFLGRSRPARAGGGQALPVPPRPAPALQARETV</sequence>
<dbReference type="AlphaFoldDB" id="A0A6J4SCV4"/>
<accession>A0A6J4SCV4</accession>
<feature type="region of interest" description="Disordered" evidence="1">
    <location>
        <begin position="1"/>
        <end position="92"/>
    </location>
</feature>
<name>A0A6J4SCV4_9ACTN</name>
<reference evidence="2" key="1">
    <citation type="submission" date="2020-02" db="EMBL/GenBank/DDBJ databases">
        <authorList>
            <person name="Meier V. D."/>
        </authorList>
    </citation>
    <scope>NUCLEOTIDE SEQUENCE</scope>
    <source>
        <strain evidence="2">AVDCRST_MAG05</strain>
    </source>
</reference>
<feature type="compositionally biased region" description="Basic and acidic residues" evidence="1">
    <location>
        <begin position="43"/>
        <end position="53"/>
    </location>
</feature>
<feature type="non-terminal residue" evidence="2">
    <location>
        <position position="1"/>
    </location>
</feature>
<evidence type="ECO:0000313" key="2">
    <source>
        <dbReference type="EMBL" id="CAA9490854.1"/>
    </source>
</evidence>
<evidence type="ECO:0000256" key="1">
    <source>
        <dbReference type="SAM" id="MobiDB-lite"/>
    </source>
</evidence>
<dbReference type="EMBL" id="CADCVM010000201">
    <property type="protein sequence ID" value="CAA9490854.1"/>
    <property type="molecule type" value="Genomic_DNA"/>
</dbReference>
<organism evidence="2">
    <name type="scientific">uncultured Rubrobacteraceae bacterium</name>
    <dbReference type="NCBI Taxonomy" id="349277"/>
    <lineage>
        <taxon>Bacteria</taxon>
        <taxon>Bacillati</taxon>
        <taxon>Actinomycetota</taxon>
        <taxon>Rubrobacteria</taxon>
        <taxon>Rubrobacterales</taxon>
        <taxon>Rubrobacteraceae</taxon>
        <taxon>environmental samples</taxon>
    </lineage>
</organism>
<protein>
    <submittedName>
        <fullName evidence="2">Uncharacterized protein</fullName>
    </submittedName>
</protein>
<feature type="non-terminal residue" evidence="2">
    <location>
        <position position="92"/>
    </location>
</feature>